<feature type="compositionally biased region" description="Acidic residues" evidence="1">
    <location>
        <begin position="161"/>
        <end position="170"/>
    </location>
</feature>
<accession>A0A139WR80</accession>
<feature type="region of interest" description="Disordered" evidence="1">
    <location>
        <begin position="141"/>
        <end position="170"/>
    </location>
</feature>
<sequence>MANTEDKRERTKLVLWREKGTPQGDLIEYLDFSDKGGKPRAEVAMETLVIHWMPLVLKQRGFRGEELKTEARKAIAQLVQQIEIIRVECGLSLHEMPFGEFLRFAIGLSFGVVQSPTIGYAAVPAPTAAPVGLETPLVGDGHDSDRSIEPQATGVGNALVDGDDEEDDSEEIDIFYKPPGMRTDAGIRFTDGS</sequence>
<evidence type="ECO:0000313" key="2">
    <source>
        <dbReference type="EMBL" id="KYC34907.1"/>
    </source>
</evidence>
<name>A0A139WR80_9CYAN</name>
<dbReference type="OrthoDB" id="484023at2"/>
<keyword evidence="3" id="KW-1185">Reference proteome</keyword>
<dbReference type="AlphaFoldDB" id="A0A139WR80"/>
<protein>
    <submittedName>
        <fullName evidence="2">Uncharacterized protein</fullName>
    </submittedName>
</protein>
<dbReference type="Proteomes" id="UP000076925">
    <property type="component" value="Unassembled WGS sequence"/>
</dbReference>
<dbReference type="EMBL" id="ANNX02000064">
    <property type="protein sequence ID" value="KYC34907.1"/>
    <property type="molecule type" value="Genomic_DNA"/>
</dbReference>
<organism evidence="2 3">
    <name type="scientific">Scytonema hofmannii PCC 7110</name>
    <dbReference type="NCBI Taxonomy" id="128403"/>
    <lineage>
        <taxon>Bacteria</taxon>
        <taxon>Bacillati</taxon>
        <taxon>Cyanobacteriota</taxon>
        <taxon>Cyanophyceae</taxon>
        <taxon>Nostocales</taxon>
        <taxon>Scytonemataceae</taxon>
        <taxon>Scytonema</taxon>
    </lineage>
</organism>
<evidence type="ECO:0000256" key="1">
    <source>
        <dbReference type="SAM" id="MobiDB-lite"/>
    </source>
</evidence>
<dbReference type="RefSeq" id="WP_017741100.1">
    <property type="nucleotide sequence ID" value="NZ_KQ976355.1"/>
</dbReference>
<evidence type="ECO:0000313" key="3">
    <source>
        <dbReference type="Proteomes" id="UP000076925"/>
    </source>
</evidence>
<proteinExistence type="predicted"/>
<gene>
    <name evidence="2" type="ORF">WA1_50240</name>
</gene>
<reference evidence="2 3" key="1">
    <citation type="journal article" date="2013" name="Genome Biol. Evol.">
        <title>Genomes of Stigonematalean cyanobacteria (subsection V) and the evolution of oxygenic photosynthesis from prokaryotes to plastids.</title>
        <authorList>
            <person name="Dagan T."/>
            <person name="Roettger M."/>
            <person name="Stucken K."/>
            <person name="Landan G."/>
            <person name="Koch R."/>
            <person name="Major P."/>
            <person name="Gould S.B."/>
            <person name="Goremykin V.V."/>
            <person name="Rippka R."/>
            <person name="Tandeau de Marsac N."/>
            <person name="Gugger M."/>
            <person name="Lockhart P.J."/>
            <person name="Allen J.F."/>
            <person name="Brune I."/>
            <person name="Maus I."/>
            <person name="Puhler A."/>
            <person name="Martin W.F."/>
        </authorList>
    </citation>
    <scope>NUCLEOTIDE SEQUENCE [LARGE SCALE GENOMIC DNA]</scope>
    <source>
        <strain evidence="2 3">PCC 7110</strain>
    </source>
</reference>
<comment type="caution">
    <text evidence="2">The sequence shown here is derived from an EMBL/GenBank/DDBJ whole genome shotgun (WGS) entry which is preliminary data.</text>
</comment>